<keyword evidence="7 8" id="KW-0472">Membrane</keyword>
<evidence type="ECO:0000256" key="1">
    <source>
        <dbReference type="ARBA" id="ARBA00004141"/>
    </source>
</evidence>
<dbReference type="NCBIfam" id="TIGR00751">
    <property type="entry name" value="menA"/>
    <property type="match status" value="1"/>
</dbReference>
<name>A0A2S7WAC1_9FLAO</name>
<evidence type="ECO:0000313" key="11">
    <source>
        <dbReference type="Proteomes" id="UP000237608"/>
    </source>
</evidence>
<evidence type="ECO:0000256" key="7">
    <source>
        <dbReference type="ARBA" id="ARBA00023136"/>
    </source>
</evidence>
<dbReference type="InterPro" id="IPR004657">
    <property type="entry name" value="MenA"/>
</dbReference>
<feature type="transmembrane region" description="Helical" evidence="8">
    <location>
        <begin position="175"/>
        <end position="194"/>
    </location>
</feature>
<keyword evidence="4 8" id="KW-0808">Transferase</keyword>
<proteinExistence type="inferred from homology"/>
<dbReference type="PANTHER" id="PTHR13929:SF0">
    <property type="entry name" value="UBIA PRENYLTRANSFERASE DOMAIN-CONTAINING PROTEIN 1"/>
    <property type="match status" value="1"/>
</dbReference>
<evidence type="ECO:0000313" key="10">
    <source>
        <dbReference type="EMBL" id="PQJ74221.1"/>
    </source>
</evidence>
<evidence type="ECO:0000256" key="8">
    <source>
        <dbReference type="HAMAP-Rule" id="MF_01937"/>
    </source>
</evidence>
<organism evidence="10 11">
    <name type="scientific">Polaribacter gangjinensis</name>
    <dbReference type="NCBI Taxonomy" id="574710"/>
    <lineage>
        <taxon>Bacteria</taxon>
        <taxon>Pseudomonadati</taxon>
        <taxon>Bacteroidota</taxon>
        <taxon>Flavobacteriia</taxon>
        <taxon>Flavobacteriales</taxon>
        <taxon>Flavobacteriaceae</taxon>
    </lineage>
</organism>
<dbReference type="RefSeq" id="WP_105045371.1">
    <property type="nucleotide sequence ID" value="NZ_CP150662.1"/>
</dbReference>
<dbReference type="AlphaFoldDB" id="A0A2S7WAC1"/>
<dbReference type="GO" id="GO:0009234">
    <property type="term" value="P:menaquinone biosynthetic process"/>
    <property type="evidence" value="ECO:0007669"/>
    <property type="project" value="UniProtKB-UniRule"/>
</dbReference>
<keyword evidence="3 8" id="KW-1003">Cell membrane</keyword>
<evidence type="ECO:0000256" key="5">
    <source>
        <dbReference type="ARBA" id="ARBA00022692"/>
    </source>
</evidence>
<dbReference type="OrthoDB" id="9767568at2"/>
<keyword evidence="6 8" id="KW-1133">Transmembrane helix</keyword>
<keyword evidence="5 8" id="KW-0812">Transmembrane</keyword>
<dbReference type="Gene3D" id="1.10.357.140">
    <property type="entry name" value="UbiA prenyltransferase"/>
    <property type="match status" value="1"/>
</dbReference>
<evidence type="ECO:0000256" key="6">
    <source>
        <dbReference type="ARBA" id="ARBA00022989"/>
    </source>
</evidence>
<dbReference type="InterPro" id="IPR026046">
    <property type="entry name" value="UBIAD1"/>
</dbReference>
<feature type="transmembrane region" description="Helical" evidence="8">
    <location>
        <begin position="39"/>
        <end position="57"/>
    </location>
</feature>
<protein>
    <recommendedName>
        <fullName evidence="8 9">1,4-dihydroxy-2-naphthoate octaprenyltransferase</fullName>
        <shortName evidence="8">DHNA-octaprenyltransferase</shortName>
        <ecNumber evidence="8 9">2.5.1.74</ecNumber>
    </recommendedName>
</protein>
<feature type="transmembrane region" description="Helical" evidence="8">
    <location>
        <begin position="91"/>
        <end position="110"/>
    </location>
</feature>
<feature type="transmembrane region" description="Helical" evidence="8">
    <location>
        <begin position="225"/>
        <end position="258"/>
    </location>
</feature>
<keyword evidence="2 8" id="KW-0474">Menaquinone biosynthesis</keyword>
<sequence>MDVKSFIKAARLRTLPLSVSGIIVGSSLGNDTSILNSAIFWLAIVTTIGFQVLSNFANDYGDGIKGSDKNRTGEARMVASGAITPKQMKNAMIVTTIITLLVAILLIFIAFGKENFGYAVLFFFLGIASIIAAIKYTVGKSAYGYSGFGDVFVFLFFGLLSVVGSYFLYTKQLNFLIFLPAIAVGFLSTAVLNLNNLRDFEQDKINQKNTLVVKLGISNAKKYHYFLIFGALFASSIFVILNFSSIVQFLFLIAFIPLMKNLVTVANNNQLSELDSELKKVALSTFLFAIIFGIVNSL</sequence>
<comment type="function">
    <text evidence="8">Conversion of 1,4-dihydroxy-2-naphthoate (DHNA) to demethylmenaquinone (DMK).</text>
</comment>
<dbReference type="HAMAP" id="MF_01937">
    <property type="entry name" value="MenA_1"/>
    <property type="match status" value="1"/>
</dbReference>
<dbReference type="CDD" id="cd13962">
    <property type="entry name" value="PT_UbiA_UBIAD1"/>
    <property type="match status" value="1"/>
</dbReference>
<feature type="transmembrane region" description="Helical" evidence="8">
    <location>
        <begin position="116"/>
        <end position="136"/>
    </location>
</feature>
<dbReference type="EC" id="2.5.1.74" evidence="8 9"/>
<comment type="pathway">
    <text evidence="8">Quinol/quinone metabolism; menaquinone biosynthesis; menaquinol from 1,4-dihydroxy-2-naphthoate: step 1/2.</text>
</comment>
<evidence type="ECO:0000256" key="9">
    <source>
        <dbReference type="NCBIfam" id="TIGR00751"/>
    </source>
</evidence>
<dbReference type="Pfam" id="PF01040">
    <property type="entry name" value="UbiA"/>
    <property type="match status" value="1"/>
</dbReference>
<gene>
    <name evidence="8" type="primary">menA</name>
    <name evidence="10" type="ORF">BTO13_02555</name>
</gene>
<dbReference type="PANTHER" id="PTHR13929">
    <property type="entry name" value="1,4-DIHYDROXY-2-NAPHTHOATE OCTAPRENYLTRANSFERASE"/>
    <property type="match status" value="1"/>
</dbReference>
<dbReference type="InterPro" id="IPR000537">
    <property type="entry name" value="UbiA_prenyltransferase"/>
</dbReference>
<dbReference type="GO" id="GO:0046428">
    <property type="term" value="F:1,4-dihydroxy-2-naphthoate polyprenyltransferase activity"/>
    <property type="evidence" value="ECO:0007669"/>
    <property type="project" value="UniProtKB-UniRule"/>
</dbReference>
<evidence type="ECO:0000256" key="3">
    <source>
        <dbReference type="ARBA" id="ARBA00022475"/>
    </source>
</evidence>
<evidence type="ECO:0000256" key="2">
    <source>
        <dbReference type="ARBA" id="ARBA00022428"/>
    </source>
</evidence>
<accession>A0A2S7WAC1</accession>
<evidence type="ECO:0000256" key="4">
    <source>
        <dbReference type="ARBA" id="ARBA00022679"/>
    </source>
</evidence>
<feature type="transmembrane region" description="Helical" evidence="8">
    <location>
        <begin position="148"/>
        <end position="169"/>
    </location>
</feature>
<dbReference type="PIRSF" id="PIRSF005355">
    <property type="entry name" value="UBIAD1"/>
    <property type="match status" value="1"/>
</dbReference>
<comment type="catalytic activity">
    <reaction evidence="8">
        <text>an all-trans-polyprenyl diphosphate + 1,4-dihydroxy-2-naphthoate + H(+) = a 2-demethylmenaquinol + CO2 + diphosphate</text>
        <dbReference type="Rhea" id="RHEA:26478"/>
        <dbReference type="Rhea" id="RHEA-COMP:9563"/>
        <dbReference type="Rhea" id="RHEA-COMP:9564"/>
        <dbReference type="ChEBI" id="CHEBI:11173"/>
        <dbReference type="ChEBI" id="CHEBI:15378"/>
        <dbReference type="ChEBI" id="CHEBI:16526"/>
        <dbReference type="ChEBI" id="CHEBI:33019"/>
        <dbReference type="ChEBI" id="CHEBI:55437"/>
        <dbReference type="ChEBI" id="CHEBI:58914"/>
        <dbReference type="EC" id="2.5.1.74"/>
    </reaction>
</comment>
<keyword evidence="11" id="KW-1185">Reference proteome</keyword>
<reference evidence="10 11" key="1">
    <citation type="submission" date="2016-12" db="EMBL/GenBank/DDBJ databases">
        <title>Trade-off between light-utilization and light-protection in marine flavobacteria.</title>
        <authorList>
            <person name="Kumagai Y."/>
            <person name="Yoshizawa S."/>
            <person name="Kogure K."/>
            <person name="Iwasaki W."/>
        </authorList>
    </citation>
    <scope>NUCLEOTIDE SEQUENCE [LARGE SCALE GENOMIC DNA]</scope>
    <source>
        <strain evidence="10 11">KCTC 22729</strain>
    </source>
</reference>
<dbReference type="InterPro" id="IPR044878">
    <property type="entry name" value="UbiA_sf"/>
</dbReference>
<comment type="subcellular location">
    <subcellularLocation>
        <location evidence="8">Cell membrane</location>
        <topology evidence="8">Multi-pass membrane protein</topology>
    </subcellularLocation>
    <subcellularLocation>
        <location evidence="1">Membrane</location>
        <topology evidence="1">Multi-pass membrane protein</topology>
    </subcellularLocation>
</comment>
<dbReference type="Proteomes" id="UP000237608">
    <property type="component" value="Unassembled WGS sequence"/>
</dbReference>
<comment type="caution">
    <text evidence="10">The sequence shown here is derived from an EMBL/GenBank/DDBJ whole genome shotgun (WGS) entry which is preliminary data.</text>
</comment>
<dbReference type="GO" id="GO:0042371">
    <property type="term" value="P:vitamin K biosynthetic process"/>
    <property type="evidence" value="ECO:0007669"/>
    <property type="project" value="TreeGrafter"/>
</dbReference>
<dbReference type="EMBL" id="MSCL01000001">
    <property type="protein sequence ID" value="PQJ74221.1"/>
    <property type="molecule type" value="Genomic_DNA"/>
</dbReference>
<comment type="similarity">
    <text evidence="8">Belongs to the MenA family. Type 1 subfamily.</text>
</comment>
<dbReference type="UniPathway" id="UPA00079">
    <property type="reaction ID" value="UER00168"/>
</dbReference>
<dbReference type="GO" id="GO:0005886">
    <property type="term" value="C:plasma membrane"/>
    <property type="evidence" value="ECO:0007669"/>
    <property type="project" value="UniProtKB-SubCell"/>
</dbReference>